<dbReference type="AlphaFoldDB" id="A0A2A6J6S8"/>
<comment type="caution">
    <text evidence="1">The sequence shown here is derived from an EMBL/GenBank/DDBJ whole genome shotgun (WGS) entry which is preliminary data.</text>
</comment>
<reference evidence="2 4" key="2">
    <citation type="submission" date="2018-11" db="EMBL/GenBank/DDBJ databases">
        <title>Rhizobium chutanense sp. nov., isolated from root nodules of Phaseolus vulgaris in China.</title>
        <authorList>
            <person name="Huo Y."/>
        </authorList>
    </citation>
    <scope>NUCLEOTIDE SEQUENCE [LARGE SCALE GENOMIC DNA]</scope>
    <source>
        <strain evidence="2 4">C16</strain>
    </source>
</reference>
<dbReference type="OrthoDB" id="4177831at2"/>
<protein>
    <submittedName>
        <fullName evidence="2">DUF3223 domain-containing protein</fullName>
    </submittedName>
</protein>
<name>A0A2A6J6S8_9HYPH</name>
<evidence type="ECO:0000313" key="1">
    <source>
        <dbReference type="EMBL" id="PDT01607.1"/>
    </source>
</evidence>
<dbReference type="EMBL" id="NWSV01000021">
    <property type="protein sequence ID" value="PDT01607.1"/>
    <property type="molecule type" value="Genomic_DNA"/>
</dbReference>
<organism evidence="1 3">
    <name type="scientific">Rhizobium chutanense</name>
    <dbReference type="NCBI Taxonomy" id="2035448"/>
    <lineage>
        <taxon>Bacteria</taxon>
        <taxon>Pseudomonadati</taxon>
        <taxon>Pseudomonadota</taxon>
        <taxon>Alphaproteobacteria</taxon>
        <taxon>Hyphomicrobiales</taxon>
        <taxon>Rhizobiaceae</taxon>
        <taxon>Rhizobium/Agrobacterium group</taxon>
        <taxon>Rhizobium</taxon>
    </lineage>
</organism>
<dbReference type="Pfam" id="PF11523">
    <property type="entry name" value="DUF3223"/>
    <property type="match status" value="1"/>
</dbReference>
<proteinExistence type="predicted"/>
<keyword evidence="3" id="KW-1185">Reference proteome</keyword>
<evidence type="ECO:0000313" key="4">
    <source>
        <dbReference type="Proteomes" id="UP000278081"/>
    </source>
</evidence>
<evidence type="ECO:0000313" key="3">
    <source>
        <dbReference type="Proteomes" id="UP000220768"/>
    </source>
</evidence>
<dbReference type="RefSeq" id="WP_097614701.1">
    <property type="nucleotide sequence ID" value="NZ_ML133770.1"/>
</dbReference>
<reference evidence="1 3" key="1">
    <citation type="submission" date="2017-09" db="EMBL/GenBank/DDBJ databases">
        <title>Comparative genomics of rhizobia isolated from Phaseolus vulgaris in China.</title>
        <authorList>
            <person name="Tong W."/>
        </authorList>
    </citation>
    <scope>NUCLEOTIDE SEQUENCE [LARGE SCALE GENOMIC DNA]</scope>
    <source>
        <strain evidence="1 3">C5</strain>
    </source>
</reference>
<gene>
    <name evidence="1" type="ORF">CO666_24235</name>
    <name evidence="2" type="ORF">EFR84_23435</name>
</gene>
<sequence length="245" mass="27430">MAKPVELSNGRIWKTKLAAKQHFKDMLARYEDGDIVTDYDDHSDLSALLERFDVLIADDAPKIGPGIERFERRLNKGDGWSSPGFWVVRSDTTATDFSYVKAVDGSPKSQSQEFCDACHNAVSRDLLRMKQHQFDHFANADGEIECDITGKLVVYADANLNHATPPFGAIVNSFRKLKGWEHEFPADTLTASKDAQLSTHFSDDAHAVEFRNFHHDAAVLRIVAKSRPPVSATSALTVKRPLRFK</sequence>
<evidence type="ECO:0000313" key="2">
    <source>
        <dbReference type="EMBL" id="RUM01204.1"/>
    </source>
</evidence>
<dbReference type="EMBL" id="RJTJ01000023">
    <property type="protein sequence ID" value="RUM01204.1"/>
    <property type="molecule type" value="Genomic_DNA"/>
</dbReference>
<accession>A0A432NP22</accession>
<dbReference type="Gene3D" id="3.10.450.40">
    <property type="match status" value="1"/>
</dbReference>
<accession>A0A2A6J6S8</accession>
<dbReference type="Proteomes" id="UP000220768">
    <property type="component" value="Unassembled WGS sequence"/>
</dbReference>
<dbReference type="Proteomes" id="UP000278081">
    <property type="component" value="Unassembled WGS sequence"/>
</dbReference>